<comment type="caution">
    <text evidence="2">The sequence shown here is derived from an EMBL/GenBank/DDBJ whole genome shotgun (WGS) entry which is preliminary data.</text>
</comment>
<dbReference type="EMBL" id="BARS01022087">
    <property type="protein sequence ID" value="GAG11055.1"/>
    <property type="molecule type" value="Genomic_DNA"/>
</dbReference>
<dbReference type="Pfam" id="PF08394">
    <property type="entry name" value="Arc_trans_TRASH"/>
    <property type="match status" value="1"/>
</dbReference>
<proteinExistence type="predicted"/>
<evidence type="ECO:0000259" key="1">
    <source>
        <dbReference type="Pfam" id="PF08394"/>
    </source>
</evidence>
<accession>X0UZ09</accession>
<name>X0UZ09_9ZZZZ</name>
<organism evidence="2">
    <name type="scientific">marine sediment metagenome</name>
    <dbReference type="NCBI Taxonomy" id="412755"/>
    <lineage>
        <taxon>unclassified sequences</taxon>
        <taxon>metagenomes</taxon>
        <taxon>ecological metagenomes</taxon>
    </lineage>
</organism>
<protein>
    <recommendedName>
        <fullName evidence="1">TRASH transcription regulator C-terminal prokaryotic domain-containing protein</fullName>
    </recommendedName>
</protein>
<dbReference type="InterPro" id="IPR013603">
    <property type="entry name" value="TRASH_TR_C_prok"/>
</dbReference>
<evidence type="ECO:0000313" key="2">
    <source>
        <dbReference type="EMBL" id="GAG11055.1"/>
    </source>
</evidence>
<gene>
    <name evidence="2" type="ORF">S01H1_35349</name>
</gene>
<feature type="domain" description="TRASH transcription regulator C-terminal prokaryotic" evidence="1">
    <location>
        <begin position="18"/>
        <end position="39"/>
    </location>
</feature>
<dbReference type="AlphaFoldDB" id="X0UZ09"/>
<reference evidence="2" key="1">
    <citation type="journal article" date="2014" name="Front. Microbiol.">
        <title>High frequency of phylogenetically diverse reductive dehalogenase-homologous genes in deep subseafloor sedimentary metagenomes.</title>
        <authorList>
            <person name="Kawai M."/>
            <person name="Futagami T."/>
            <person name="Toyoda A."/>
            <person name="Takaki Y."/>
            <person name="Nishi S."/>
            <person name="Hori S."/>
            <person name="Arai W."/>
            <person name="Tsubouchi T."/>
            <person name="Morono Y."/>
            <person name="Uchiyama I."/>
            <person name="Ito T."/>
            <person name="Fujiyama A."/>
            <person name="Inagaki F."/>
            <person name="Takami H."/>
        </authorList>
    </citation>
    <scope>NUCLEOTIDE SEQUENCE</scope>
    <source>
        <strain evidence="2">Expedition CK06-06</strain>
    </source>
</reference>
<sequence length="50" mass="5583">MTKDPAYGMEVDEKNAATSEYKRKVYYFCCPACKGVLIKSRSSISGGNRE</sequence>